<keyword evidence="1" id="KW-0472">Membrane</keyword>
<dbReference type="AlphaFoldDB" id="A0A8J8T8V4"/>
<reference evidence="2" key="1">
    <citation type="submission" date="2019-06" db="EMBL/GenBank/DDBJ databases">
        <authorList>
            <person name="Zheng W."/>
        </authorList>
    </citation>
    <scope>NUCLEOTIDE SEQUENCE</scope>
    <source>
        <strain evidence="2">QDHG01</strain>
    </source>
</reference>
<proteinExistence type="predicted"/>
<accession>A0A8J8T8V4</accession>
<gene>
    <name evidence="2" type="ORF">FGO68_gene3904</name>
</gene>
<name>A0A8J8T8V4_HALGN</name>
<sequence length="92" mass="10161">MPNCLQYPTRCLLISMVSWSFIMNTIISFASYMSAFCTWFSPIISIPDFVRSLIAHSYTDDYCAPSFLTLLAGGGSLTEGPPCKSLSTFVKV</sequence>
<keyword evidence="1" id="KW-1133">Transmembrane helix</keyword>
<protein>
    <submittedName>
        <fullName evidence="2">Uncharacterized protein</fullName>
    </submittedName>
</protein>
<dbReference type="EMBL" id="RRYP01000982">
    <property type="protein sequence ID" value="TNV86569.1"/>
    <property type="molecule type" value="Genomic_DNA"/>
</dbReference>
<comment type="caution">
    <text evidence="2">The sequence shown here is derived from an EMBL/GenBank/DDBJ whole genome shotgun (WGS) entry which is preliminary data.</text>
</comment>
<feature type="transmembrane region" description="Helical" evidence="1">
    <location>
        <begin position="12"/>
        <end position="33"/>
    </location>
</feature>
<evidence type="ECO:0000313" key="3">
    <source>
        <dbReference type="Proteomes" id="UP000785679"/>
    </source>
</evidence>
<evidence type="ECO:0000313" key="2">
    <source>
        <dbReference type="EMBL" id="TNV86569.1"/>
    </source>
</evidence>
<evidence type="ECO:0000256" key="1">
    <source>
        <dbReference type="SAM" id="Phobius"/>
    </source>
</evidence>
<organism evidence="2 3">
    <name type="scientific">Halteria grandinella</name>
    <dbReference type="NCBI Taxonomy" id="5974"/>
    <lineage>
        <taxon>Eukaryota</taxon>
        <taxon>Sar</taxon>
        <taxon>Alveolata</taxon>
        <taxon>Ciliophora</taxon>
        <taxon>Intramacronucleata</taxon>
        <taxon>Spirotrichea</taxon>
        <taxon>Stichotrichia</taxon>
        <taxon>Sporadotrichida</taxon>
        <taxon>Halteriidae</taxon>
        <taxon>Halteria</taxon>
    </lineage>
</organism>
<keyword evidence="1" id="KW-0812">Transmembrane</keyword>
<dbReference type="Proteomes" id="UP000785679">
    <property type="component" value="Unassembled WGS sequence"/>
</dbReference>
<keyword evidence="3" id="KW-1185">Reference proteome</keyword>